<keyword evidence="6" id="KW-1185">Reference proteome</keyword>
<dbReference type="PRINTS" id="PR01037">
    <property type="entry name" value="TCRTETOQM"/>
</dbReference>
<gene>
    <name evidence="5" type="ORF">TPA0598_07_00780</name>
</gene>
<evidence type="ECO:0000259" key="4">
    <source>
        <dbReference type="PROSITE" id="PS51722"/>
    </source>
</evidence>
<dbReference type="InterPro" id="IPR027417">
    <property type="entry name" value="P-loop_NTPase"/>
</dbReference>
<dbReference type="InterPro" id="IPR031157">
    <property type="entry name" value="G_TR_CS"/>
</dbReference>
<accession>A0A0P4RBD6</accession>
<dbReference type="Pfam" id="PF14492">
    <property type="entry name" value="EFG_III"/>
    <property type="match status" value="1"/>
</dbReference>
<dbReference type="EMBL" id="BBNO01000007">
    <property type="protein sequence ID" value="GAO10354.1"/>
    <property type="molecule type" value="Genomic_DNA"/>
</dbReference>
<proteinExistence type="predicted"/>
<dbReference type="InterPro" id="IPR000795">
    <property type="entry name" value="T_Tr_GTP-bd_dom"/>
</dbReference>
<dbReference type="InterPro" id="IPR014721">
    <property type="entry name" value="Ribsml_uS5_D2-typ_fold_subgr"/>
</dbReference>
<dbReference type="CDD" id="cd01684">
    <property type="entry name" value="Tet_like_IV"/>
    <property type="match status" value="1"/>
</dbReference>
<dbReference type="GO" id="GO:0005525">
    <property type="term" value="F:GTP binding"/>
    <property type="evidence" value="ECO:0007669"/>
    <property type="project" value="UniProtKB-KW"/>
</dbReference>
<dbReference type="SUPFAM" id="SSF50447">
    <property type="entry name" value="Translation proteins"/>
    <property type="match status" value="1"/>
</dbReference>
<dbReference type="GO" id="GO:0032790">
    <property type="term" value="P:ribosome disassembly"/>
    <property type="evidence" value="ECO:0007669"/>
    <property type="project" value="TreeGrafter"/>
</dbReference>
<dbReference type="CDD" id="cd03690">
    <property type="entry name" value="Tet_II"/>
    <property type="match status" value="1"/>
</dbReference>
<dbReference type="NCBIfam" id="TIGR00231">
    <property type="entry name" value="small_GTP"/>
    <property type="match status" value="1"/>
</dbReference>
<dbReference type="InterPro" id="IPR035647">
    <property type="entry name" value="EFG_III/V"/>
</dbReference>
<dbReference type="SUPFAM" id="SSF54980">
    <property type="entry name" value="EF-G C-terminal domain-like"/>
    <property type="match status" value="2"/>
</dbReference>
<evidence type="ECO:0000313" key="6">
    <source>
        <dbReference type="Proteomes" id="UP000048965"/>
    </source>
</evidence>
<evidence type="ECO:0000256" key="2">
    <source>
        <dbReference type="ARBA" id="ARBA00022917"/>
    </source>
</evidence>
<feature type="domain" description="Tr-type G" evidence="4">
    <location>
        <begin position="2"/>
        <end position="254"/>
    </location>
</feature>
<dbReference type="NCBIfam" id="NF000120">
    <property type="entry name" value="47473_otr"/>
    <property type="match status" value="1"/>
</dbReference>
<dbReference type="Pfam" id="PF00009">
    <property type="entry name" value="GTP_EFTU"/>
    <property type="match status" value="1"/>
</dbReference>
<dbReference type="PROSITE" id="PS00301">
    <property type="entry name" value="G_TR_1"/>
    <property type="match status" value="1"/>
</dbReference>
<dbReference type="SUPFAM" id="SSF54211">
    <property type="entry name" value="Ribosomal protein S5 domain 2-like"/>
    <property type="match status" value="1"/>
</dbReference>
<dbReference type="Gene3D" id="3.30.70.870">
    <property type="entry name" value="Elongation Factor G (Translational Gtpase), domain 3"/>
    <property type="match status" value="1"/>
</dbReference>
<comment type="caution">
    <text evidence="5">The sequence shown here is derived from an EMBL/GenBank/DDBJ whole genome shotgun (WGS) entry which is preliminary data.</text>
</comment>
<dbReference type="Gene3D" id="2.40.30.10">
    <property type="entry name" value="Translation factors"/>
    <property type="match status" value="1"/>
</dbReference>
<dbReference type="Proteomes" id="UP000048965">
    <property type="component" value="Unassembled WGS sequence"/>
</dbReference>
<dbReference type="PANTHER" id="PTHR43261">
    <property type="entry name" value="TRANSLATION ELONGATION FACTOR G-RELATED"/>
    <property type="match status" value="1"/>
</dbReference>
<dbReference type="CDD" id="cd04168">
    <property type="entry name" value="TetM_like"/>
    <property type="match status" value="1"/>
</dbReference>
<dbReference type="OrthoDB" id="9801472at2"/>
<dbReference type="SUPFAM" id="SSF52540">
    <property type="entry name" value="P-loop containing nucleoside triphosphate hydrolases"/>
    <property type="match status" value="1"/>
</dbReference>
<dbReference type="Gene3D" id="3.30.230.10">
    <property type="match status" value="1"/>
</dbReference>
<dbReference type="PROSITE" id="PS51722">
    <property type="entry name" value="G_TR_2"/>
    <property type="match status" value="1"/>
</dbReference>
<dbReference type="Pfam" id="PF03764">
    <property type="entry name" value="EFG_IV"/>
    <property type="match status" value="1"/>
</dbReference>
<organism evidence="5 6">
    <name type="scientific">Streptomyces lydicamycinicus</name>
    <dbReference type="NCBI Taxonomy" id="1546107"/>
    <lineage>
        <taxon>Bacteria</taxon>
        <taxon>Bacillati</taxon>
        <taxon>Actinomycetota</taxon>
        <taxon>Actinomycetes</taxon>
        <taxon>Kitasatosporales</taxon>
        <taxon>Streptomycetaceae</taxon>
        <taxon>Streptomyces</taxon>
    </lineage>
</organism>
<dbReference type="GO" id="GO:0006412">
    <property type="term" value="P:translation"/>
    <property type="evidence" value="ECO:0007669"/>
    <property type="project" value="UniProtKB-KW"/>
</dbReference>
<name>A0A0P4RBD6_9ACTN</name>
<dbReference type="AlphaFoldDB" id="A0A0P4RBD6"/>
<dbReference type="Gene3D" id="3.40.50.300">
    <property type="entry name" value="P-loop containing nucleotide triphosphate hydrolases"/>
    <property type="match status" value="1"/>
</dbReference>
<dbReference type="SMART" id="SM00889">
    <property type="entry name" value="EFG_IV"/>
    <property type="match status" value="1"/>
</dbReference>
<dbReference type="InterPro" id="IPR005225">
    <property type="entry name" value="Small_GTP-bd"/>
</dbReference>
<reference evidence="6" key="1">
    <citation type="submission" date="2014-09" db="EMBL/GenBank/DDBJ databases">
        <title>Whole genome shotgun sequence of Streptomyces sp. NBRC 110027.</title>
        <authorList>
            <person name="Komaki H."/>
            <person name="Ichikawa N."/>
            <person name="Katano-Makiyama Y."/>
            <person name="Hosoyama A."/>
            <person name="Hashimoto M."/>
            <person name="Uohara A."/>
            <person name="Kitahashi Y."/>
            <person name="Ohji S."/>
            <person name="Kimura A."/>
            <person name="Yamazoe A."/>
            <person name="Igarashi Y."/>
            <person name="Fujita N."/>
        </authorList>
    </citation>
    <scope>NUCLEOTIDE SEQUENCE [LARGE SCALE GENOMIC DNA]</scope>
    <source>
        <strain evidence="6">NBRC 110027</strain>
    </source>
</reference>
<sequence length="664" mass="72046">MNKKLNLGILAHVDAGKTSLTERLLHHTGAIEEFGSVDAGTTQTDSMELERRRGITIRSAVATFVTDGLKVNLIDTPGHSDFIAEVERALGVLDGVVLVVSAVEGVQPQTRILMRTLRRLRIPTLVFVNKIDRRGARYGGVLEEIAKRLTPSAVAVSAVTDIGTPAARAIPRRPDDPAFATELGELLSLHNDAFLTSYLDLDGGARLTDKEYAEELARQTADGQVYPVFFGSALKGEGLVELLSGIREFLPAVHDGEDEAPLLGTVFKVERGPRGESIAYLRLRSGSLATRDHVTLHRTDHAGQVTEHPGKITSLRVYEHGSATVEARAAAGDIAKVWGLKDVRIGDQAGYREEPPPRNFFAPPNLETVVGPECPEDSGRLHAALRMLSEQDPSIELRQDEESAHGTVLRLYGEVQKDIIHTTLAESFGVRAVFKESRTVCIEKPVGVGEALEEWDLRKLNYFWATVGLRVEPGKEGSGIDFRLAVERGSLPGAFHKAIEETVHTTLRHGLHGWQVTDVVVTLNRSGFASPVSAADDFRKVTPLVLMSALKQAGTQVYEPVSAFELEIPAAVLSTVLANLAALGATPEVPLARGDAFLLEGTLPAGRVHELGRRIPSLTNGEGVFLSQLHGHRPVSGSFPVRPRPAGPDPLDRDEYILHAVKRL</sequence>
<reference evidence="5 6" key="2">
    <citation type="journal article" date="2015" name="Stand. Genomic Sci.">
        <title>Draft genome sequence of marine-derived Streptomyces sp. TP-A0598, a producer of anti-MRSA antibiotic lydicamycins.</title>
        <authorList>
            <person name="Komaki H."/>
            <person name="Ichikawa N."/>
            <person name="Hosoyama A."/>
            <person name="Fujita N."/>
            <person name="Igarashi Y."/>
        </authorList>
    </citation>
    <scope>NUCLEOTIDE SEQUENCE [LARGE SCALE GENOMIC DNA]</scope>
    <source>
        <strain evidence="5 6">NBRC 110027</strain>
    </source>
</reference>
<keyword evidence="1" id="KW-0547">Nucleotide-binding</keyword>
<dbReference type="NCBIfam" id="NF012153">
    <property type="entry name" value="tet_protect"/>
    <property type="match status" value="1"/>
</dbReference>
<dbReference type="InterPro" id="IPR041095">
    <property type="entry name" value="EFG_II"/>
</dbReference>
<dbReference type="InterPro" id="IPR005517">
    <property type="entry name" value="Transl_elong_EFG/EF2_IV"/>
</dbReference>
<evidence type="ECO:0000256" key="3">
    <source>
        <dbReference type="ARBA" id="ARBA00023134"/>
    </source>
</evidence>
<dbReference type="InterPro" id="IPR009000">
    <property type="entry name" value="Transl_B-barrel_sf"/>
</dbReference>
<dbReference type="InterPro" id="IPR000640">
    <property type="entry name" value="EFG_V-like"/>
</dbReference>
<keyword evidence="2" id="KW-0648">Protein biosynthesis</keyword>
<protein>
    <submittedName>
        <fullName evidence="5">Putative tetracycline resistance protein</fullName>
    </submittedName>
</protein>
<dbReference type="PRINTS" id="PR00315">
    <property type="entry name" value="ELONGATNFCT"/>
</dbReference>
<dbReference type="Pfam" id="PF00679">
    <property type="entry name" value="EFG_C"/>
    <property type="match status" value="1"/>
</dbReference>
<dbReference type="InterPro" id="IPR020568">
    <property type="entry name" value="Ribosomal_Su5_D2-typ_SF"/>
</dbReference>
<dbReference type="RefSeq" id="WP_042157825.1">
    <property type="nucleotide sequence ID" value="NZ_BBNO01000007.1"/>
</dbReference>
<evidence type="ECO:0000313" key="5">
    <source>
        <dbReference type="EMBL" id="GAO10354.1"/>
    </source>
</evidence>
<evidence type="ECO:0000256" key="1">
    <source>
        <dbReference type="ARBA" id="ARBA00022741"/>
    </source>
</evidence>
<dbReference type="PANTHER" id="PTHR43261:SF1">
    <property type="entry name" value="RIBOSOME-RELEASING FACTOR 2, MITOCHONDRIAL"/>
    <property type="match status" value="1"/>
</dbReference>
<dbReference type="GO" id="GO:0003924">
    <property type="term" value="F:GTPase activity"/>
    <property type="evidence" value="ECO:0007669"/>
    <property type="project" value="InterPro"/>
</dbReference>
<keyword evidence="3" id="KW-0342">GTP-binding</keyword>